<dbReference type="EMBL" id="PFLF01000085">
    <property type="protein sequence ID" value="PIY68805.1"/>
    <property type="molecule type" value="Genomic_DNA"/>
</dbReference>
<sequence length="139" mass="15252">MTIMQTLDKKPLFSKSKLVFIILLLLSGLGFYVYATSHPAKPAGSILGEEINALPTQAPIDFNGIKKTANTYLDNAVRTSQTAVQSAVKQGSEVVADVASQAVDNVKDRIVDSTVRSVVKQIEKLPKEEQEKIREYICK</sequence>
<dbReference type="Proteomes" id="UP000230108">
    <property type="component" value="Unassembled WGS sequence"/>
</dbReference>
<comment type="caution">
    <text evidence="1">The sequence shown here is derived from an EMBL/GenBank/DDBJ whole genome shotgun (WGS) entry which is preliminary data.</text>
</comment>
<name>A0A2M7QC42_9BACT</name>
<organism evidence="1 2">
    <name type="scientific">Candidatus Roizmanbacteria bacterium CG_4_10_14_0_8_um_filter_39_9</name>
    <dbReference type="NCBI Taxonomy" id="1974829"/>
    <lineage>
        <taxon>Bacteria</taxon>
        <taxon>Candidatus Roizmaniibacteriota</taxon>
    </lineage>
</organism>
<gene>
    <name evidence="1" type="ORF">COY90_03955</name>
</gene>
<evidence type="ECO:0000313" key="1">
    <source>
        <dbReference type="EMBL" id="PIY68805.1"/>
    </source>
</evidence>
<protein>
    <submittedName>
        <fullName evidence="1">Uncharacterized protein</fullName>
    </submittedName>
</protein>
<proteinExistence type="predicted"/>
<reference evidence="2" key="1">
    <citation type="submission" date="2017-09" db="EMBL/GenBank/DDBJ databases">
        <title>Depth-based differentiation of microbial function through sediment-hosted aquifers and enrichment of novel symbionts in the deep terrestrial subsurface.</title>
        <authorList>
            <person name="Probst A.J."/>
            <person name="Ladd B."/>
            <person name="Jarett J.K."/>
            <person name="Geller-Mcgrath D.E."/>
            <person name="Sieber C.M.K."/>
            <person name="Emerson J.B."/>
            <person name="Anantharaman K."/>
            <person name="Thomas B.C."/>
            <person name="Malmstrom R."/>
            <person name="Stieglmeier M."/>
            <person name="Klingl A."/>
            <person name="Woyke T."/>
            <person name="Ryan C.M."/>
            <person name="Banfield J.F."/>
        </authorList>
    </citation>
    <scope>NUCLEOTIDE SEQUENCE [LARGE SCALE GENOMIC DNA]</scope>
</reference>
<dbReference type="AlphaFoldDB" id="A0A2M7QC42"/>
<accession>A0A2M7QC42</accession>
<evidence type="ECO:0000313" key="2">
    <source>
        <dbReference type="Proteomes" id="UP000230108"/>
    </source>
</evidence>